<dbReference type="InterPro" id="IPR013087">
    <property type="entry name" value="Znf_C2H2_type"/>
</dbReference>
<dbReference type="AlphaFoldDB" id="A0A0F9G9D4"/>
<evidence type="ECO:0000256" key="1">
    <source>
        <dbReference type="SAM" id="MobiDB-lite"/>
    </source>
</evidence>
<sequence>MEQQYVGLRHFRYSGQVVEPGRVFPKLAVRNNLWLEQHGYVELFRDKQATLVDCQQCPAKFISLHDMQRHVDNNTHQDGRVVASAEGIRPAEQEKALDEIIADMPKEKPGFVEANASGEMSREPKQIKRRR</sequence>
<dbReference type="PROSITE" id="PS00028">
    <property type="entry name" value="ZINC_FINGER_C2H2_1"/>
    <property type="match status" value="1"/>
</dbReference>
<gene>
    <name evidence="3" type="ORF">LCGC14_1856040</name>
</gene>
<organism evidence="3">
    <name type="scientific">marine sediment metagenome</name>
    <dbReference type="NCBI Taxonomy" id="412755"/>
    <lineage>
        <taxon>unclassified sequences</taxon>
        <taxon>metagenomes</taxon>
        <taxon>ecological metagenomes</taxon>
    </lineage>
</organism>
<proteinExistence type="predicted"/>
<accession>A0A0F9G9D4</accession>
<feature type="compositionally biased region" description="Basic and acidic residues" evidence="1">
    <location>
        <begin position="120"/>
        <end position="131"/>
    </location>
</feature>
<reference evidence="3" key="1">
    <citation type="journal article" date="2015" name="Nature">
        <title>Complex archaea that bridge the gap between prokaryotes and eukaryotes.</title>
        <authorList>
            <person name="Spang A."/>
            <person name="Saw J.H."/>
            <person name="Jorgensen S.L."/>
            <person name="Zaremba-Niedzwiedzka K."/>
            <person name="Martijn J."/>
            <person name="Lind A.E."/>
            <person name="van Eijk R."/>
            <person name="Schleper C."/>
            <person name="Guy L."/>
            <person name="Ettema T.J."/>
        </authorList>
    </citation>
    <scope>NUCLEOTIDE SEQUENCE</scope>
</reference>
<protein>
    <recommendedName>
        <fullName evidence="2">C2H2-type domain-containing protein</fullName>
    </recommendedName>
</protein>
<comment type="caution">
    <text evidence="3">The sequence shown here is derived from an EMBL/GenBank/DDBJ whole genome shotgun (WGS) entry which is preliminary data.</text>
</comment>
<feature type="domain" description="C2H2-type" evidence="2">
    <location>
        <begin position="54"/>
        <end position="76"/>
    </location>
</feature>
<feature type="region of interest" description="Disordered" evidence="1">
    <location>
        <begin position="108"/>
        <end position="131"/>
    </location>
</feature>
<dbReference type="EMBL" id="LAZR01018711">
    <property type="protein sequence ID" value="KKL95298.1"/>
    <property type="molecule type" value="Genomic_DNA"/>
</dbReference>
<evidence type="ECO:0000259" key="2">
    <source>
        <dbReference type="PROSITE" id="PS00028"/>
    </source>
</evidence>
<name>A0A0F9G9D4_9ZZZZ</name>
<evidence type="ECO:0000313" key="3">
    <source>
        <dbReference type="EMBL" id="KKL95298.1"/>
    </source>
</evidence>